<dbReference type="STRING" id="235985.SAMN05414137_107264"/>
<gene>
    <name evidence="1" type="ORF">SAMN05414137_107264</name>
</gene>
<dbReference type="OrthoDB" id="3855639at2"/>
<evidence type="ECO:0000313" key="2">
    <source>
        <dbReference type="Proteomes" id="UP000183015"/>
    </source>
</evidence>
<proteinExistence type="predicted"/>
<keyword evidence="2" id="KW-1185">Reference proteome</keyword>
<dbReference type="Proteomes" id="UP000183015">
    <property type="component" value="Unassembled WGS sequence"/>
</dbReference>
<name>A0A1H7P960_STRJI</name>
<sequence>MPAEEYCESPASESARRGKWIATGDQSVADCTRCGEPTEYRSDSPGAVLCPRCEWQQAQRGACSG</sequence>
<organism evidence="1 2">
    <name type="scientific">Streptacidiphilus jiangxiensis</name>
    <dbReference type="NCBI Taxonomy" id="235985"/>
    <lineage>
        <taxon>Bacteria</taxon>
        <taxon>Bacillati</taxon>
        <taxon>Actinomycetota</taxon>
        <taxon>Actinomycetes</taxon>
        <taxon>Kitasatosporales</taxon>
        <taxon>Streptomycetaceae</taxon>
        <taxon>Streptacidiphilus</taxon>
    </lineage>
</organism>
<dbReference type="AlphaFoldDB" id="A0A1H7P960"/>
<dbReference type="EMBL" id="FOAZ01000007">
    <property type="protein sequence ID" value="SEL31948.1"/>
    <property type="molecule type" value="Genomic_DNA"/>
</dbReference>
<evidence type="ECO:0000313" key="1">
    <source>
        <dbReference type="EMBL" id="SEL31948.1"/>
    </source>
</evidence>
<reference evidence="2" key="1">
    <citation type="submission" date="2016-10" db="EMBL/GenBank/DDBJ databases">
        <authorList>
            <person name="Varghese N."/>
        </authorList>
    </citation>
    <scope>NUCLEOTIDE SEQUENCE [LARGE SCALE GENOMIC DNA]</scope>
    <source>
        <strain evidence="2">DSM 45096 / BCRC 16803 / CGMCC 4.1857 / CIP 109030 / JCM 12277 / KCTC 19219 / NBRC 100920 / 33214</strain>
    </source>
</reference>
<protein>
    <submittedName>
        <fullName evidence="1">Uncharacterized protein</fullName>
    </submittedName>
</protein>
<accession>A0A1H7P960</accession>